<accession>A0AAD5M827</accession>
<dbReference type="Gene3D" id="1.10.287.2610">
    <property type="match status" value="1"/>
</dbReference>
<evidence type="ECO:0008006" key="5">
    <source>
        <dbReference type="Google" id="ProtNLM"/>
    </source>
</evidence>
<feature type="region of interest" description="Disordered" evidence="2">
    <location>
        <begin position="259"/>
        <end position="294"/>
    </location>
</feature>
<feature type="compositionally biased region" description="Basic and acidic residues" evidence="2">
    <location>
        <begin position="407"/>
        <end position="417"/>
    </location>
</feature>
<feature type="compositionally biased region" description="Basic and acidic residues" evidence="2">
    <location>
        <begin position="439"/>
        <end position="462"/>
    </location>
</feature>
<dbReference type="GO" id="GO:0005200">
    <property type="term" value="F:structural constituent of cytoskeleton"/>
    <property type="evidence" value="ECO:0007669"/>
    <property type="project" value="TreeGrafter"/>
</dbReference>
<evidence type="ECO:0000313" key="4">
    <source>
        <dbReference type="Proteomes" id="UP001209570"/>
    </source>
</evidence>
<feature type="compositionally biased region" description="Basic and acidic residues" evidence="2">
    <location>
        <begin position="365"/>
        <end position="390"/>
    </location>
</feature>
<dbReference type="InterPro" id="IPR011993">
    <property type="entry name" value="PH-like_dom_sf"/>
</dbReference>
<sequence>MRAGDDAPLVTARPRTSTGASSHQLYLLHPPPSASAVVIMEGALKKRGATMPVMRDRYCVATWEAASASPTSSPSHNKVVVLRSYKSKAQYQQHPEKPVSVHTLKCVSEWNGKGNFHRYEHAFTMETNDDKLFHCSAPNADDKQRWVDLMASRWVDLMASVNTPRTDDEEPVLSHSSGERVAPSGNSKHVQFDDRSDTRSDHQFADPNDIPDAVDDVFGTDSGDERPDSSDEFQEEDNDLLDLNHSRDERELELFRDSHEDSLSFPDPDDQHRKPSNDDGLSSEPADWAMYGNDNDAYESHHRVSRYDIVDKPVVLLDNELLDKAQKPPQLATDAFLFDESGPRFGAVEVRTAHADDDDDANDFVDPRVTEHYERKEREKQLQRVTKKLESNQVDVPVDSFPDEDEETRRREKERRRAERRARKEKQRKEEEEAAAAEELARQHREAMREREEEKLKQERKERKERKKLKEKNALEKKAKELKQREAELLAESEKLRQTQEAIKQEDEKKDRKKKRRDNVSMVLKLCGGLWTPTPSSEERERDAVEKVEPSSRVVLKFEKEFRVVFDGARGSHGLTFQCDEKATAGYSSVARGSPADEYNRRCKTVGDYSRVVVPGLRVRMVNTTDIEDKAFNDVVRAIDLATTDAQRRSREYTLTFADVFSRQRRADGSVAPKLKTVGKAVLAAQRAKGLAATLAKPQDAGATVRRLSSSSSSQPKMASILNGNASPKVSKWSSVLTAVSTQVSKWSSVLTAVSTQVKANQADALAADLQRKSVDLEQQVRQLKVALSERDREREDWDKQKAAWEAERQQLAKDLASTTITPPPVPTPRASFSGSGSVLSAAATIAASEMSTIREAVAKTGAELVRAQRDLEASVQRCNELETALAERDVAVDKLRHDNEALVLQSKELRLEHDDMRRHVEELHSRLEGRYAACEHQRGGSRCSYNVVEDGSLLEKTGKCEHRLGIWNICRVHHTEKLFAATQKTEWPSAE</sequence>
<dbReference type="PANTHER" id="PTHR47357:SF1">
    <property type="entry name" value="SPINDLE POLE BODY COMPONENT 110"/>
    <property type="match status" value="1"/>
</dbReference>
<feature type="region of interest" description="Disordered" evidence="2">
    <location>
        <begin position="352"/>
        <end position="517"/>
    </location>
</feature>
<feature type="compositionally biased region" description="Basic and acidic residues" evidence="2">
    <location>
        <begin position="471"/>
        <end position="510"/>
    </location>
</feature>
<evidence type="ECO:0000256" key="1">
    <source>
        <dbReference type="SAM" id="Coils"/>
    </source>
</evidence>
<feature type="coiled-coil region" evidence="1">
    <location>
        <begin position="865"/>
        <end position="927"/>
    </location>
</feature>
<feature type="compositionally biased region" description="Basic and acidic residues" evidence="2">
    <location>
        <begin position="190"/>
        <end position="204"/>
    </location>
</feature>
<dbReference type="GO" id="GO:0005856">
    <property type="term" value="C:cytoskeleton"/>
    <property type="evidence" value="ECO:0007669"/>
    <property type="project" value="TreeGrafter"/>
</dbReference>
<dbReference type="AlphaFoldDB" id="A0AAD5M827"/>
<name>A0AAD5M827_PYTIN</name>
<evidence type="ECO:0000313" key="3">
    <source>
        <dbReference type="EMBL" id="KAJ0406294.1"/>
    </source>
</evidence>
<dbReference type="EMBL" id="JAKCXM010000034">
    <property type="protein sequence ID" value="KAJ0406294.1"/>
    <property type="molecule type" value="Genomic_DNA"/>
</dbReference>
<organism evidence="3 4">
    <name type="scientific">Pythium insidiosum</name>
    <name type="common">Pythiosis disease agent</name>
    <dbReference type="NCBI Taxonomy" id="114742"/>
    <lineage>
        <taxon>Eukaryota</taxon>
        <taxon>Sar</taxon>
        <taxon>Stramenopiles</taxon>
        <taxon>Oomycota</taxon>
        <taxon>Peronosporomycetes</taxon>
        <taxon>Pythiales</taxon>
        <taxon>Pythiaceae</taxon>
        <taxon>Pythium</taxon>
    </lineage>
</organism>
<keyword evidence="4" id="KW-1185">Reference proteome</keyword>
<feature type="coiled-coil region" evidence="1">
    <location>
        <begin position="760"/>
        <end position="815"/>
    </location>
</feature>
<reference evidence="3" key="1">
    <citation type="submission" date="2021-12" db="EMBL/GenBank/DDBJ databases">
        <title>Prjna785345.</title>
        <authorList>
            <person name="Rujirawat T."/>
            <person name="Krajaejun T."/>
        </authorList>
    </citation>
    <scope>NUCLEOTIDE SEQUENCE</scope>
    <source>
        <strain evidence="3">Pi057C3</strain>
    </source>
</reference>
<dbReference type="SUPFAM" id="SSF50729">
    <property type="entry name" value="PH domain-like"/>
    <property type="match status" value="1"/>
</dbReference>
<gene>
    <name evidence="3" type="ORF">P43SY_007082</name>
</gene>
<protein>
    <recommendedName>
        <fullName evidence="5">PH domain-containing protein</fullName>
    </recommendedName>
</protein>
<keyword evidence="1" id="KW-0175">Coiled coil</keyword>
<feature type="compositionally biased region" description="Acidic residues" evidence="2">
    <location>
        <begin position="230"/>
        <end position="240"/>
    </location>
</feature>
<feature type="region of interest" description="Disordered" evidence="2">
    <location>
        <begin position="162"/>
        <end position="245"/>
    </location>
</feature>
<feature type="region of interest" description="Disordered" evidence="2">
    <location>
        <begin position="1"/>
        <end position="24"/>
    </location>
</feature>
<comment type="caution">
    <text evidence="3">The sequence shown here is derived from an EMBL/GenBank/DDBJ whole genome shotgun (WGS) entry which is preliminary data.</text>
</comment>
<feature type="compositionally biased region" description="Polar residues" evidence="2">
    <location>
        <begin position="14"/>
        <end position="24"/>
    </location>
</feature>
<dbReference type="Proteomes" id="UP001209570">
    <property type="component" value="Unassembled WGS sequence"/>
</dbReference>
<proteinExistence type="predicted"/>
<dbReference type="PANTHER" id="PTHR47357">
    <property type="entry name" value="COP1-INTERACTIVE PROTEIN 1"/>
    <property type="match status" value="1"/>
</dbReference>
<evidence type="ECO:0000256" key="2">
    <source>
        <dbReference type="SAM" id="MobiDB-lite"/>
    </source>
</evidence>
<dbReference type="Gene3D" id="2.30.29.30">
    <property type="entry name" value="Pleckstrin-homology domain (PH domain)/Phosphotyrosine-binding domain (PTB)"/>
    <property type="match status" value="1"/>
</dbReference>